<dbReference type="SFLD" id="SFLDG01169">
    <property type="entry name" value="NADPH_oxidase_subgroup_(NOX)"/>
    <property type="match status" value="1"/>
</dbReference>
<dbReference type="CDD" id="cd06186">
    <property type="entry name" value="NOX_Duox_like_FAD_NADP"/>
    <property type="match status" value="1"/>
</dbReference>
<feature type="transmembrane region" description="Helical" evidence="8">
    <location>
        <begin position="132"/>
        <end position="155"/>
    </location>
</feature>
<evidence type="ECO:0000256" key="2">
    <source>
        <dbReference type="ARBA" id="ARBA00022692"/>
    </source>
</evidence>
<evidence type="ECO:0000313" key="10">
    <source>
        <dbReference type="EMBL" id="KAH6590183.1"/>
    </source>
</evidence>
<dbReference type="Pfam" id="PF08030">
    <property type="entry name" value="NAD_binding_6"/>
    <property type="match status" value="1"/>
</dbReference>
<evidence type="ECO:0000259" key="9">
    <source>
        <dbReference type="PROSITE" id="PS51384"/>
    </source>
</evidence>
<keyword evidence="2 8" id="KW-0812">Transmembrane</keyword>
<evidence type="ECO:0000256" key="6">
    <source>
        <dbReference type="ARBA" id="ARBA00023065"/>
    </source>
</evidence>
<keyword evidence="6" id="KW-0813">Transport</keyword>
<evidence type="ECO:0000256" key="7">
    <source>
        <dbReference type="ARBA" id="ARBA00023136"/>
    </source>
</evidence>
<dbReference type="Pfam" id="PF08022">
    <property type="entry name" value="FAD_binding_8"/>
    <property type="match status" value="1"/>
</dbReference>
<dbReference type="PROSITE" id="PS51384">
    <property type="entry name" value="FAD_FR"/>
    <property type="match status" value="1"/>
</dbReference>
<dbReference type="Pfam" id="PF01794">
    <property type="entry name" value="Ferric_reduct"/>
    <property type="match status" value="1"/>
</dbReference>
<proteinExistence type="predicted"/>
<dbReference type="InterPro" id="IPR013121">
    <property type="entry name" value="Fe_red_NAD-bd_6"/>
</dbReference>
<dbReference type="InterPro" id="IPR013112">
    <property type="entry name" value="FAD-bd_8"/>
</dbReference>
<dbReference type="InterPro" id="IPR017927">
    <property type="entry name" value="FAD-bd_FR_type"/>
</dbReference>
<feature type="domain" description="FAD-binding FR-type" evidence="9">
    <location>
        <begin position="224"/>
        <end position="332"/>
    </location>
</feature>
<evidence type="ECO:0000256" key="8">
    <source>
        <dbReference type="SAM" id="Phobius"/>
    </source>
</evidence>
<evidence type="ECO:0000256" key="5">
    <source>
        <dbReference type="ARBA" id="ARBA00023002"/>
    </source>
</evidence>
<keyword evidence="7 8" id="KW-0472">Membrane</keyword>
<evidence type="ECO:0000256" key="3">
    <source>
        <dbReference type="ARBA" id="ARBA00022982"/>
    </source>
</evidence>
<keyword evidence="11" id="KW-1185">Reference proteome</keyword>
<dbReference type="Gene3D" id="3.40.50.80">
    <property type="entry name" value="Nucleotide-binding domain of ferredoxin-NADP reductase (FNR) module"/>
    <property type="match status" value="1"/>
</dbReference>
<dbReference type="SFLD" id="SFLDS00052">
    <property type="entry name" value="Ferric_Reductase_Domain"/>
    <property type="match status" value="1"/>
</dbReference>
<dbReference type="InterPro" id="IPR017938">
    <property type="entry name" value="Riboflavin_synthase-like_b-brl"/>
</dbReference>
<dbReference type="InterPro" id="IPR039261">
    <property type="entry name" value="FNR_nucleotide-bd"/>
</dbReference>
<keyword evidence="5" id="KW-0560">Oxidoreductase</keyword>
<evidence type="ECO:0000256" key="1">
    <source>
        <dbReference type="ARBA" id="ARBA00004141"/>
    </source>
</evidence>
<feature type="transmembrane region" description="Helical" evidence="8">
    <location>
        <begin position="167"/>
        <end position="187"/>
    </location>
</feature>
<dbReference type="SUPFAM" id="SSF63380">
    <property type="entry name" value="Riboflavin synthase domain-like"/>
    <property type="match status" value="1"/>
</dbReference>
<evidence type="ECO:0000256" key="4">
    <source>
        <dbReference type="ARBA" id="ARBA00022989"/>
    </source>
</evidence>
<feature type="transmembrane region" description="Helical" evidence="8">
    <location>
        <begin position="92"/>
        <end position="112"/>
    </location>
</feature>
<dbReference type="Gene3D" id="2.40.30.10">
    <property type="entry name" value="Translation factors"/>
    <property type="match status" value="1"/>
</dbReference>
<gene>
    <name evidence="10" type="ORF">BASA50_009597</name>
</gene>
<evidence type="ECO:0000313" key="11">
    <source>
        <dbReference type="Proteomes" id="UP001648503"/>
    </source>
</evidence>
<dbReference type="SFLD" id="SFLDG01168">
    <property type="entry name" value="Ferric_reductase_subgroup_(FRE"/>
    <property type="match status" value="1"/>
</dbReference>
<keyword evidence="3" id="KW-0249">Electron transport</keyword>
<sequence length="503" mass="57702">MVEITARLVTFHVLFWGVHFALFAYGFMKQKNDPELAVLNSIGPSVTISRGAGLVLGVDCAALLIPVCRNIVRFFRSSFLNRYVPIDENLYFHKWLAYSMLFFTLIHANAHYTNFFFVETKLPSLNLKAWMVHYLAWGGVTGHIMLIIMFFMYTSAKLEVKTKNFEYFWYTHHLFVPFYFCLFFHSFGCFVKSSTTGKCKGYNSNYGTIPIFVVYIAERLLREYRARLPTVLSKVIFHPGNTMELRIEKPSFQYTPGQYLFINIPSISAFQWHPFTISSTPEEGFVSIHVRIVGDWTKRAASLFGCYEKGITKNDRIPEIRVDGPYGAPAEDLYNYKIALLVGAGIGVTPAASLLKSIWYKYYRKASMPLKKIYFVWINRDKEAFSWFQSLLASLEETVPRSFLEIHTYLTGSLAIEDIHNIALNSDMDVDPLTELQSRTHYGRPNWTNMMNAIKSNIPDLGMGQTEVGIFFCGPGALAKVIGKHALKVSDNRVKFVLRKEHF</sequence>
<dbReference type="PANTHER" id="PTHR11972:SF39">
    <property type="entry name" value="FAD-BINDING FR-TYPE DOMAIN-CONTAINING PROTEIN"/>
    <property type="match status" value="1"/>
</dbReference>
<dbReference type="Proteomes" id="UP001648503">
    <property type="component" value="Unassembled WGS sequence"/>
</dbReference>
<name>A0ABQ8F3V9_9FUNG</name>
<dbReference type="EMBL" id="JAFCIX010000436">
    <property type="protein sequence ID" value="KAH6590183.1"/>
    <property type="molecule type" value="Genomic_DNA"/>
</dbReference>
<dbReference type="InterPro" id="IPR013130">
    <property type="entry name" value="Fe3_Rdtase_TM_dom"/>
</dbReference>
<dbReference type="InterPro" id="IPR050369">
    <property type="entry name" value="RBOH/FRE"/>
</dbReference>
<reference evidence="10 11" key="1">
    <citation type="submission" date="2021-02" db="EMBL/GenBank/DDBJ databases">
        <title>Variation within the Batrachochytrium salamandrivorans European outbreak.</title>
        <authorList>
            <person name="Kelly M."/>
            <person name="Pasmans F."/>
            <person name="Shea T.P."/>
            <person name="Munoz J.F."/>
            <person name="Carranza S."/>
            <person name="Cuomo C.A."/>
            <person name="Martel A."/>
        </authorList>
    </citation>
    <scope>NUCLEOTIDE SEQUENCE [LARGE SCALE GENOMIC DNA]</scope>
    <source>
        <strain evidence="10 11">AMFP18/2</strain>
    </source>
</reference>
<accession>A0ABQ8F3V9</accession>
<feature type="transmembrane region" description="Helical" evidence="8">
    <location>
        <begin position="9"/>
        <end position="28"/>
    </location>
</feature>
<protein>
    <recommendedName>
        <fullName evidence="9">FAD-binding FR-type domain-containing protein</fullName>
    </recommendedName>
</protein>
<keyword evidence="6" id="KW-0406">Ion transport</keyword>
<keyword evidence="4 8" id="KW-1133">Transmembrane helix</keyword>
<comment type="caution">
    <text evidence="10">The sequence shown here is derived from an EMBL/GenBank/DDBJ whole genome shotgun (WGS) entry which is preliminary data.</text>
</comment>
<dbReference type="SUPFAM" id="SSF52343">
    <property type="entry name" value="Ferredoxin reductase-like, C-terminal NADP-linked domain"/>
    <property type="match status" value="1"/>
</dbReference>
<comment type="subcellular location">
    <subcellularLocation>
        <location evidence="1">Membrane</location>
        <topology evidence="1">Multi-pass membrane protein</topology>
    </subcellularLocation>
</comment>
<organism evidence="10 11">
    <name type="scientific">Batrachochytrium salamandrivorans</name>
    <dbReference type="NCBI Taxonomy" id="1357716"/>
    <lineage>
        <taxon>Eukaryota</taxon>
        <taxon>Fungi</taxon>
        <taxon>Fungi incertae sedis</taxon>
        <taxon>Chytridiomycota</taxon>
        <taxon>Chytridiomycota incertae sedis</taxon>
        <taxon>Chytridiomycetes</taxon>
        <taxon>Rhizophydiales</taxon>
        <taxon>Rhizophydiales incertae sedis</taxon>
        <taxon>Batrachochytrium</taxon>
    </lineage>
</organism>
<dbReference type="PANTHER" id="PTHR11972">
    <property type="entry name" value="NADPH OXIDASE"/>
    <property type="match status" value="1"/>
</dbReference>